<protein>
    <submittedName>
        <fullName evidence="2">Uncharacterized protein</fullName>
    </submittedName>
</protein>
<name>A0ABP0WPG9_9BRYO</name>
<proteinExistence type="predicted"/>
<dbReference type="Proteomes" id="UP001497444">
    <property type="component" value="Chromosome 2"/>
</dbReference>
<feature type="region of interest" description="Disordered" evidence="1">
    <location>
        <begin position="125"/>
        <end position="146"/>
    </location>
</feature>
<gene>
    <name evidence="2" type="ORF">CSSPJE1EN1_LOCUS14239</name>
</gene>
<accession>A0ABP0WPG9</accession>
<organism evidence="2 3">
    <name type="scientific">Sphagnum jensenii</name>
    <dbReference type="NCBI Taxonomy" id="128206"/>
    <lineage>
        <taxon>Eukaryota</taxon>
        <taxon>Viridiplantae</taxon>
        <taxon>Streptophyta</taxon>
        <taxon>Embryophyta</taxon>
        <taxon>Bryophyta</taxon>
        <taxon>Sphagnophytina</taxon>
        <taxon>Sphagnopsida</taxon>
        <taxon>Sphagnales</taxon>
        <taxon>Sphagnaceae</taxon>
        <taxon>Sphagnum</taxon>
    </lineage>
</organism>
<evidence type="ECO:0000313" key="2">
    <source>
        <dbReference type="EMBL" id="CAK9268761.1"/>
    </source>
</evidence>
<keyword evidence="3" id="KW-1185">Reference proteome</keyword>
<dbReference type="EMBL" id="OZ020097">
    <property type="protein sequence ID" value="CAK9268761.1"/>
    <property type="molecule type" value="Genomic_DNA"/>
</dbReference>
<sequence>MAIDTILSAQIDDPLGWKQAYLPIGKARRWHLVQDHAPDERNRVRPHVRRQQRGQQGAPPISARRLGVRVLHRLVATLSQLHPAIAPLPACRLVPAGLEDMPSHPLPEVPSTHDGLVRRPRRDLQARAAHHSPPGPHAVRAEHHCQ</sequence>
<evidence type="ECO:0000313" key="3">
    <source>
        <dbReference type="Proteomes" id="UP001497444"/>
    </source>
</evidence>
<feature type="region of interest" description="Disordered" evidence="1">
    <location>
        <begin position="36"/>
        <end position="60"/>
    </location>
</feature>
<evidence type="ECO:0000256" key="1">
    <source>
        <dbReference type="SAM" id="MobiDB-lite"/>
    </source>
</evidence>
<reference evidence="2 3" key="1">
    <citation type="submission" date="2024-02" db="EMBL/GenBank/DDBJ databases">
        <authorList>
            <consortium name="ELIXIR-Norway"/>
            <consortium name="Elixir Norway"/>
        </authorList>
    </citation>
    <scope>NUCLEOTIDE SEQUENCE [LARGE SCALE GENOMIC DNA]</scope>
</reference>